<dbReference type="PROSITE" id="PS50057">
    <property type="entry name" value="FERM_3"/>
    <property type="match status" value="1"/>
</dbReference>
<dbReference type="Gene3D" id="3.10.20.90">
    <property type="entry name" value="Phosphatidylinositol 3-kinase Catalytic Subunit, Chain A, domain 1"/>
    <property type="match status" value="1"/>
</dbReference>
<sequence length="108" mass="12608">MGDSRGRLQIFKSQQRRASVREVSKESRLQVRVIFLDDSEHIFQVEPKILGSDFYNRVCGYLKLLEKEYFGLEFRHHSGSYADPHSYKGHSSRVWKCGARHHAIIGQD</sequence>
<dbReference type="GO" id="GO:0005085">
    <property type="term" value="F:guanyl-nucleotide exchange factor activity"/>
    <property type="evidence" value="ECO:0007669"/>
    <property type="project" value="TreeGrafter"/>
</dbReference>
<comment type="caution">
    <text evidence="2">The sequence shown here is derived from an EMBL/GenBank/DDBJ whole genome shotgun (WGS) entry which is preliminary data.</text>
</comment>
<dbReference type="InterPro" id="IPR029071">
    <property type="entry name" value="Ubiquitin-like_domsf"/>
</dbReference>
<accession>A0AAD7SPK1</accession>
<dbReference type="PANTHER" id="PTHR45858:SF1">
    <property type="entry name" value="FERM DOMAIN-CONTAINING PROTEIN 7"/>
    <property type="match status" value="1"/>
</dbReference>
<gene>
    <name evidence="2" type="ORF">AAFF_G00312390</name>
</gene>
<dbReference type="InterPro" id="IPR051835">
    <property type="entry name" value="RAC1-GEF"/>
</dbReference>
<name>A0AAD7SPK1_9TELE</name>
<organism evidence="2 3">
    <name type="scientific">Aldrovandia affinis</name>
    <dbReference type="NCBI Taxonomy" id="143900"/>
    <lineage>
        <taxon>Eukaryota</taxon>
        <taxon>Metazoa</taxon>
        <taxon>Chordata</taxon>
        <taxon>Craniata</taxon>
        <taxon>Vertebrata</taxon>
        <taxon>Euteleostomi</taxon>
        <taxon>Actinopterygii</taxon>
        <taxon>Neopterygii</taxon>
        <taxon>Teleostei</taxon>
        <taxon>Notacanthiformes</taxon>
        <taxon>Halosauridae</taxon>
        <taxon>Aldrovandia</taxon>
    </lineage>
</organism>
<evidence type="ECO:0000313" key="2">
    <source>
        <dbReference type="EMBL" id="KAJ8405802.1"/>
    </source>
</evidence>
<protein>
    <recommendedName>
        <fullName evidence="1">FERM domain-containing protein</fullName>
    </recommendedName>
</protein>
<dbReference type="InterPro" id="IPR000299">
    <property type="entry name" value="FERM_domain"/>
</dbReference>
<dbReference type="EMBL" id="JAINUG010000046">
    <property type="protein sequence ID" value="KAJ8405802.1"/>
    <property type="molecule type" value="Genomic_DNA"/>
</dbReference>
<dbReference type="PANTHER" id="PTHR45858">
    <property type="entry name" value="FERM DOMAIN CONTAINING PROTEIN"/>
    <property type="match status" value="1"/>
</dbReference>
<keyword evidence="3" id="KW-1185">Reference proteome</keyword>
<reference evidence="2" key="1">
    <citation type="journal article" date="2023" name="Science">
        <title>Genome structures resolve the early diversification of teleost fishes.</title>
        <authorList>
            <person name="Parey E."/>
            <person name="Louis A."/>
            <person name="Montfort J."/>
            <person name="Bouchez O."/>
            <person name="Roques C."/>
            <person name="Iampietro C."/>
            <person name="Lluch J."/>
            <person name="Castinel A."/>
            <person name="Donnadieu C."/>
            <person name="Desvignes T."/>
            <person name="Floi Bucao C."/>
            <person name="Jouanno E."/>
            <person name="Wen M."/>
            <person name="Mejri S."/>
            <person name="Dirks R."/>
            <person name="Jansen H."/>
            <person name="Henkel C."/>
            <person name="Chen W.J."/>
            <person name="Zahm M."/>
            <person name="Cabau C."/>
            <person name="Klopp C."/>
            <person name="Thompson A.W."/>
            <person name="Robinson-Rechavi M."/>
            <person name="Braasch I."/>
            <person name="Lecointre G."/>
            <person name="Bobe J."/>
            <person name="Postlethwait J.H."/>
            <person name="Berthelot C."/>
            <person name="Roest Crollius H."/>
            <person name="Guiguen Y."/>
        </authorList>
    </citation>
    <scope>NUCLEOTIDE SEQUENCE</scope>
    <source>
        <tissue evidence="2">Blood</tissue>
    </source>
</reference>
<feature type="domain" description="FERM" evidence="1">
    <location>
        <begin position="29"/>
        <end position="108"/>
    </location>
</feature>
<dbReference type="Proteomes" id="UP001221898">
    <property type="component" value="Unassembled WGS sequence"/>
</dbReference>
<proteinExistence type="predicted"/>
<dbReference type="SUPFAM" id="SSF54236">
    <property type="entry name" value="Ubiquitin-like"/>
    <property type="match status" value="1"/>
</dbReference>
<evidence type="ECO:0000259" key="1">
    <source>
        <dbReference type="PROSITE" id="PS50057"/>
    </source>
</evidence>
<dbReference type="AlphaFoldDB" id="A0AAD7SPK1"/>
<dbReference type="InterPro" id="IPR018979">
    <property type="entry name" value="FERM_N"/>
</dbReference>
<dbReference type="Pfam" id="PF09379">
    <property type="entry name" value="FERM_N"/>
    <property type="match status" value="1"/>
</dbReference>
<evidence type="ECO:0000313" key="3">
    <source>
        <dbReference type="Proteomes" id="UP001221898"/>
    </source>
</evidence>